<proteinExistence type="predicted"/>
<organism evidence="2 3">
    <name type="scientific">Prorocentrum cordatum</name>
    <dbReference type="NCBI Taxonomy" id="2364126"/>
    <lineage>
        <taxon>Eukaryota</taxon>
        <taxon>Sar</taxon>
        <taxon>Alveolata</taxon>
        <taxon>Dinophyceae</taxon>
        <taxon>Prorocentrales</taxon>
        <taxon>Prorocentraceae</taxon>
        <taxon>Prorocentrum</taxon>
    </lineage>
</organism>
<reference evidence="2" key="1">
    <citation type="submission" date="2023-10" db="EMBL/GenBank/DDBJ databases">
        <authorList>
            <person name="Chen Y."/>
            <person name="Shah S."/>
            <person name="Dougan E. K."/>
            <person name="Thang M."/>
            <person name="Chan C."/>
        </authorList>
    </citation>
    <scope>NUCLEOTIDE SEQUENCE [LARGE SCALE GENOMIC DNA]</scope>
</reference>
<evidence type="ECO:0008006" key="4">
    <source>
        <dbReference type="Google" id="ProtNLM"/>
    </source>
</evidence>
<feature type="compositionally biased region" description="Low complexity" evidence="1">
    <location>
        <begin position="358"/>
        <end position="383"/>
    </location>
</feature>
<dbReference type="EMBL" id="CAUYUJ010017967">
    <property type="protein sequence ID" value="CAK0879525.1"/>
    <property type="molecule type" value="Genomic_DNA"/>
</dbReference>
<evidence type="ECO:0000313" key="3">
    <source>
        <dbReference type="Proteomes" id="UP001189429"/>
    </source>
</evidence>
<feature type="non-terminal residue" evidence="2">
    <location>
        <position position="1"/>
    </location>
</feature>
<keyword evidence="3" id="KW-1185">Reference proteome</keyword>
<dbReference type="Proteomes" id="UP001189429">
    <property type="component" value="Unassembled WGS sequence"/>
</dbReference>
<feature type="compositionally biased region" description="Pro residues" evidence="1">
    <location>
        <begin position="384"/>
        <end position="398"/>
    </location>
</feature>
<evidence type="ECO:0000256" key="1">
    <source>
        <dbReference type="SAM" id="MobiDB-lite"/>
    </source>
</evidence>
<comment type="caution">
    <text evidence="2">The sequence shown here is derived from an EMBL/GenBank/DDBJ whole genome shotgun (WGS) entry which is preliminary data.</text>
</comment>
<feature type="compositionally biased region" description="Basic and acidic residues" evidence="1">
    <location>
        <begin position="402"/>
        <end position="413"/>
    </location>
</feature>
<accession>A0ABN9W0N4</accession>
<evidence type="ECO:0000313" key="2">
    <source>
        <dbReference type="EMBL" id="CAK0879525.1"/>
    </source>
</evidence>
<feature type="compositionally biased region" description="Basic and acidic residues" evidence="1">
    <location>
        <begin position="447"/>
        <end position="478"/>
    </location>
</feature>
<sequence>IEVIFAARETLCRASATPGVRVPRGAAQDARKSLVADGRAPEQDLEVFIAASGIDDRAADTLRGCPPHVQQAVMARGDLTTAKNPSAAMLARIRDAEKGGGDGGCGAGAGAYGAAYGAGAGAYGAGAKGGQSAYGAADGPGDAYAAALAKGGYGGKNGGYGGKGAAYGAAYGGKDSGYGGMPSAYGGKDLGYGGKAAAYGGKDFGYGGKDSGYGGKDTSYGGKDFGYGGKDTSYGGYGGKDAGYGGKGGGYGGKAGGYGAAPPAYGGAYGAAVSTAAKGGYGAKQRPSYGSPAAAAAPSARAPAAGSAGACHWITVDASSSLVAAGFPQEAPAIEFDKNVSAFGSSTWILGRPPRPPAAAAAAQPRRCAPPARAAAAAAAAGGPEPPPFARKPPPRPAASPVREEAAARHVEWRLPTPPPPPPPGPELELPAARLPRRALSQSGVDLVDRIEQCSGGRRPERASSERPRQLSPLRRDTASSFASRGSWAPDAGPPLVRGCLPAFQRPQAYTAALRAAPVLQRPPPLRERQPAARAQLNPLDAAVRRQFLGEGLSLNQAVASRRDAGWAVKQRHLQKSDVGHCCHSCRQPLRDLNEEVTVWTGAAIYRRFHPACAASFILKTGGCEEAPAASGSSDDPRADVVEGYADGWRAPRERNIQAARQWLLSQDPGAYPALRGDLFTTVTVTDEHGVKKAVPGLSADQVRLLRTRHAWTEPEQQPGDEADGPLECAVCFGPPEPGGPPCIQLPCAPQPRLPRGLRDALAAEGVAVPDVQNGHQALADFDQGRGELAGREPPHYSVLSSTCPLSLFPSSPTSRQGRWRPCPCSSSRLLARNCRVLM</sequence>
<feature type="compositionally biased region" description="Pro residues" evidence="1">
    <location>
        <begin position="416"/>
        <end position="426"/>
    </location>
</feature>
<protein>
    <recommendedName>
        <fullName evidence="4">PARP</fullName>
    </recommendedName>
</protein>
<gene>
    <name evidence="2" type="ORF">PCOR1329_LOCUS62928</name>
</gene>
<feature type="region of interest" description="Disordered" evidence="1">
    <location>
        <begin position="349"/>
        <end position="491"/>
    </location>
</feature>
<feature type="compositionally biased region" description="Low complexity" evidence="1">
    <location>
        <begin position="427"/>
        <end position="440"/>
    </location>
</feature>
<name>A0ABN9W0N4_9DINO</name>